<evidence type="ECO:0000313" key="2">
    <source>
        <dbReference type="Proteomes" id="UP000031829"/>
    </source>
</evidence>
<name>A0A0B6AQU6_PRIM2</name>
<gene>
    <name evidence="1" type="ORF">BG04_4541</name>
</gene>
<protein>
    <submittedName>
        <fullName evidence="1">Uncharacterized protein</fullName>
    </submittedName>
</protein>
<dbReference type="Proteomes" id="UP000031829">
    <property type="component" value="Chromosome"/>
</dbReference>
<reference evidence="1 2" key="1">
    <citation type="journal article" date="2015" name="Genome Announc.">
        <title>Complete genome sequences for 35 biothreat assay-relevant bacillus species.</title>
        <authorList>
            <person name="Johnson S.L."/>
            <person name="Daligault H.E."/>
            <person name="Davenport K.W."/>
            <person name="Jaissle J."/>
            <person name="Frey K.G."/>
            <person name="Ladner J.T."/>
            <person name="Broomall S.M."/>
            <person name="Bishop-Lilly K.A."/>
            <person name="Bruce D.C."/>
            <person name="Gibbons H.S."/>
            <person name="Coyne S.R."/>
            <person name="Lo C.C."/>
            <person name="Meincke L."/>
            <person name="Munk A.C."/>
            <person name="Koroleva G.I."/>
            <person name="Rosenzweig C.N."/>
            <person name="Palacios G.F."/>
            <person name="Redden C.L."/>
            <person name="Minogue T.D."/>
            <person name="Chain P.S."/>
        </authorList>
    </citation>
    <scope>NUCLEOTIDE SEQUENCE [LARGE SCALE GENOMIC DNA]</scope>
    <source>
        <strain evidence="2">ATCC 14581 / DSM 32 / JCM 2506 / NBRC 15308 / NCIMB 9376 / NCTC 10342 / NRRL B-14308 / VKM B-512</strain>
    </source>
</reference>
<sequence>MKILVKFKDGMVIEVPIQEGSGFLGQGNLLELIRKGKELNSTIQFGDLERRYSDLYSYEIIL</sequence>
<evidence type="ECO:0000313" key="1">
    <source>
        <dbReference type="EMBL" id="AJI23008.1"/>
    </source>
</evidence>
<dbReference type="EMBL" id="CP009920">
    <property type="protein sequence ID" value="AJI23008.1"/>
    <property type="molecule type" value="Genomic_DNA"/>
</dbReference>
<dbReference type="RefSeq" id="WP_034652408.1">
    <property type="nucleotide sequence ID" value="NZ_BCVB01000005.1"/>
</dbReference>
<dbReference type="AlphaFoldDB" id="A0A0B6AQU6"/>
<dbReference type="KEGG" id="bmeg:BG04_4541"/>
<dbReference type="HOGENOM" id="CLU_2894633_0_0_9"/>
<organism evidence="1 2">
    <name type="scientific">Priestia megaterium (strain ATCC 14581 / DSM 32 / CCUG 1817 / JCM 2506 / NBRC 15308 / NCIMB 9376 / NCTC 10342 / NRRL B-14308 / VKM B-512 / Ford 19)</name>
    <name type="common">Bacillus megaterium</name>
    <dbReference type="NCBI Taxonomy" id="1348623"/>
    <lineage>
        <taxon>Bacteria</taxon>
        <taxon>Bacillati</taxon>
        <taxon>Bacillota</taxon>
        <taxon>Bacilli</taxon>
        <taxon>Bacillales</taxon>
        <taxon>Bacillaceae</taxon>
        <taxon>Priestia</taxon>
    </lineage>
</organism>
<dbReference type="GeneID" id="93642541"/>
<accession>A0A0B6AQU6</accession>
<proteinExistence type="predicted"/>